<evidence type="ECO:0000256" key="1">
    <source>
        <dbReference type="ARBA" id="ARBA00022801"/>
    </source>
</evidence>
<keyword evidence="1" id="KW-0378">Hydrolase</keyword>
<protein>
    <recommendedName>
        <fullName evidence="2">PPM-type phosphatase domain-containing protein</fullName>
    </recommendedName>
</protein>
<dbReference type="GO" id="GO:0016791">
    <property type="term" value="F:phosphatase activity"/>
    <property type="evidence" value="ECO:0007669"/>
    <property type="project" value="TreeGrafter"/>
</dbReference>
<dbReference type="Gene3D" id="3.60.40.10">
    <property type="entry name" value="PPM-type phosphatase domain"/>
    <property type="match status" value="1"/>
</dbReference>
<organism evidence="3">
    <name type="scientific">marine sediment metagenome</name>
    <dbReference type="NCBI Taxonomy" id="412755"/>
    <lineage>
        <taxon>unclassified sequences</taxon>
        <taxon>metagenomes</taxon>
        <taxon>ecological metagenomes</taxon>
    </lineage>
</organism>
<dbReference type="PANTHER" id="PTHR43156">
    <property type="entry name" value="STAGE II SPORULATION PROTEIN E-RELATED"/>
    <property type="match status" value="1"/>
</dbReference>
<feature type="non-terminal residue" evidence="3">
    <location>
        <position position="1"/>
    </location>
</feature>
<dbReference type="EMBL" id="BART01010327">
    <property type="protein sequence ID" value="GAG87906.1"/>
    <property type="molecule type" value="Genomic_DNA"/>
</dbReference>
<sequence>RADAEAFTSSLTEQLRVAGQVQRDFLPSQLPDSDRLRWATIFLPAEWVSGDIYDVARLDEQHIGFYVADVVGHGMPAALLTMFLKQALVMRQTTGSSYRIFSPAEVIANLNLRMTAQELSGNQFATCCYCLLNIETLELTYARGGHPYPILIRPSKDLQRLEAQGSLLGIFENTKYAQQTIQLHSGDKLLLYSDGAEPIIGSFDVTGSFKCTEKFRQLTCLPIAEMMEKFNCLIQNRGFKPSGVDDITMVGLEVL</sequence>
<dbReference type="PANTHER" id="PTHR43156:SF2">
    <property type="entry name" value="STAGE II SPORULATION PROTEIN E"/>
    <property type="match status" value="1"/>
</dbReference>
<gene>
    <name evidence="3" type="ORF">S01H4_22508</name>
</gene>
<evidence type="ECO:0000313" key="3">
    <source>
        <dbReference type="EMBL" id="GAG87906.1"/>
    </source>
</evidence>
<name>X1CUN8_9ZZZZ</name>
<proteinExistence type="predicted"/>
<dbReference type="SUPFAM" id="SSF81606">
    <property type="entry name" value="PP2C-like"/>
    <property type="match status" value="1"/>
</dbReference>
<dbReference type="AlphaFoldDB" id="X1CUN8"/>
<dbReference type="Pfam" id="PF07228">
    <property type="entry name" value="SpoIIE"/>
    <property type="match status" value="1"/>
</dbReference>
<dbReference type="InterPro" id="IPR052016">
    <property type="entry name" value="Bact_Sigma-Reg"/>
</dbReference>
<evidence type="ECO:0000259" key="2">
    <source>
        <dbReference type="SMART" id="SM00331"/>
    </source>
</evidence>
<reference evidence="3" key="1">
    <citation type="journal article" date="2014" name="Front. Microbiol.">
        <title>High frequency of phylogenetically diverse reductive dehalogenase-homologous genes in deep subseafloor sedimentary metagenomes.</title>
        <authorList>
            <person name="Kawai M."/>
            <person name="Futagami T."/>
            <person name="Toyoda A."/>
            <person name="Takaki Y."/>
            <person name="Nishi S."/>
            <person name="Hori S."/>
            <person name="Arai W."/>
            <person name="Tsubouchi T."/>
            <person name="Morono Y."/>
            <person name="Uchiyama I."/>
            <person name="Ito T."/>
            <person name="Fujiyama A."/>
            <person name="Inagaki F."/>
            <person name="Takami H."/>
        </authorList>
    </citation>
    <scope>NUCLEOTIDE SEQUENCE</scope>
    <source>
        <strain evidence="3">Expedition CK06-06</strain>
    </source>
</reference>
<dbReference type="InterPro" id="IPR036457">
    <property type="entry name" value="PPM-type-like_dom_sf"/>
</dbReference>
<feature type="domain" description="PPM-type phosphatase" evidence="2">
    <location>
        <begin position="33"/>
        <end position="254"/>
    </location>
</feature>
<dbReference type="InterPro" id="IPR001932">
    <property type="entry name" value="PPM-type_phosphatase-like_dom"/>
</dbReference>
<accession>X1CUN8</accession>
<comment type="caution">
    <text evidence="3">The sequence shown here is derived from an EMBL/GenBank/DDBJ whole genome shotgun (WGS) entry which is preliminary data.</text>
</comment>
<dbReference type="SMART" id="SM00331">
    <property type="entry name" value="PP2C_SIG"/>
    <property type="match status" value="1"/>
</dbReference>